<organism evidence="10 11">
    <name type="scientific">Candidatus Iainarchaeum sp</name>
    <dbReference type="NCBI Taxonomy" id="3101447"/>
    <lineage>
        <taxon>Archaea</taxon>
        <taxon>Candidatus Iainarchaeota</taxon>
        <taxon>Candidatus Iainarchaeia</taxon>
        <taxon>Candidatus Iainarchaeales</taxon>
        <taxon>Candidatus Iainarchaeaceae</taxon>
        <taxon>Candidatus Iainarchaeum</taxon>
    </lineage>
</organism>
<evidence type="ECO:0000256" key="7">
    <source>
        <dbReference type="HAMAP-Rule" id="MF_01615"/>
    </source>
</evidence>
<keyword evidence="5 7" id="KW-0456">Lyase</keyword>
<gene>
    <name evidence="7 10" type="primary">pdxT</name>
    <name evidence="10" type="ORF">HA254_00440</name>
</gene>
<evidence type="ECO:0000256" key="8">
    <source>
        <dbReference type="PIRSR" id="PIRSR005639-1"/>
    </source>
</evidence>
<dbReference type="GO" id="GO:0006543">
    <property type="term" value="P:L-glutamine catabolic process"/>
    <property type="evidence" value="ECO:0007669"/>
    <property type="project" value="UniProtKB-UniRule"/>
</dbReference>
<keyword evidence="2 7" id="KW-0378">Hydrolase</keyword>
<dbReference type="PIRSF" id="PIRSF005639">
    <property type="entry name" value="Glut_amidoT_SNO"/>
    <property type="match status" value="1"/>
</dbReference>
<feature type="binding site" evidence="7 9">
    <location>
        <begin position="134"/>
        <end position="135"/>
    </location>
    <ligand>
        <name>L-glutamine</name>
        <dbReference type="ChEBI" id="CHEBI:58359"/>
    </ligand>
</feature>
<dbReference type="GO" id="GO:0042823">
    <property type="term" value="P:pyridoxal phosphate biosynthetic process"/>
    <property type="evidence" value="ECO:0007669"/>
    <property type="project" value="UniProtKB-UniRule"/>
</dbReference>
<evidence type="ECO:0000256" key="2">
    <source>
        <dbReference type="ARBA" id="ARBA00022801"/>
    </source>
</evidence>
<dbReference type="PANTHER" id="PTHR31559">
    <property type="entry name" value="PYRIDOXAL 5'-PHOSPHATE SYNTHASE SUBUNIT SNO"/>
    <property type="match status" value="1"/>
</dbReference>
<dbReference type="PROSITE" id="PS51130">
    <property type="entry name" value="PDXT_SNO_2"/>
    <property type="match status" value="1"/>
</dbReference>
<accession>A0A7J4IUB2</accession>
<dbReference type="CDD" id="cd01749">
    <property type="entry name" value="GATase1_PB"/>
    <property type="match status" value="1"/>
</dbReference>
<dbReference type="GO" id="GO:0004359">
    <property type="term" value="F:glutaminase activity"/>
    <property type="evidence" value="ECO:0007669"/>
    <property type="project" value="UniProtKB-UniRule"/>
</dbReference>
<name>A0A7J4IUB2_9ARCH</name>
<comment type="caution">
    <text evidence="10">The sequence shown here is derived from an EMBL/GenBank/DDBJ whole genome shotgun (WGS) entry which is preliminary data.</text>
</comment>
<reference evidence="11" key="1">
    <citation type="journal article" date="2020" name="bioRxiv">
        <title>A rank-normalized archaeal taxonomy based on genome phylogeny resolves widespread incomplete and uneven classifications.</title>
        <authorList>
            <person name="Rinke C."/>
            <person name="Chuvochina M."/>
            <person name="Mussig A.J."/>
            <person name="Chaumeil P.-A."/>
            <person name="Waite D.W."/>
            <person name="Whitman W.B."/>
            <person name="Parks D.H."/>
            <person name="Hugenholtz P."/>
        </authorList>
    </citation>
    <scope>NUCLEOTIDE SEQUENCE [LARGE SCALE GENOMIC DNA]</scope>
</reference>
<evidence type="ECO:0000313" key="10">
    <source>
        <dbReference type="EMBL" id="HIH09118.1"/>
    </source>
</evidence>
<dbReference type="PROSITE" id="PS01236">
    <property type="entry name" value="PDXT_SNO_1"/>
    <property type="match status" value="1"/>
</dbReference>
<dbReference type="AlphaFoldDB" id="A0A7J4IUB2"/>
<dbReference type="GO" id="GO:0005829">
    <property type="term" value="C:cytosol"/>
    <property type="evidence" value="ECO:0007669"/>
    <property type="project" value="TreeGrafter"/>
</dbReference>
<dbReference type="GO" id="GO:0036381">
    <property type="term" value="F:pyridoxal 5'-phosphate synthase (glutamine hydrolysing) activity"/>
    <property type="evidence" value="ECO:0007669"/>
    <property type="project" value="UniProtKB-UniRule"/>
</dbReference>
<evidence type="ECO:0000256" key="9">
    <source>
        <dbReference type="PIRSR" id="PIRSR005639-2"/>
    </source>
</evidence>
<dbReference type="InterPro" id="IPR029062">
    <property type="entry name" value="Class_I_gatase-like"/>
</dbReference>
<comment type="pathway">
    <text evidence="7">Cofactor biosynthesis; pyridoxal 5'-phosphate biosynthesis.</text>
</comment>
<dbReference type="Gene3D" id="3.40.50.880">
    <property type="match status" value="1"/>
</dbReference>
<dbReference type="EMBL" id="DUGC01000008">
    <property type="protein sequence ID" value="HIH09118.1"/>
    <property type="molecule type" value="Genomic_DNA"/>
</dbReference>
<feature type="active site" description="Nucleophile" evidence="7 8">
    <location>
        <position position="79"/>
    </location>
</feature>
<feature type="binding site" evidence="7 9">
    <location>
        <begin position="47"/>
        <end position="49"/>
    </location>
    <ligand>
        <name>L-glutamine</name>
        <dbReference type="ChEBI" id="CHEBI:58359"/>
    </ligand>
</feature>
<dbReference type="Proteomes" id="UP000565078">
    <property type="component" value="Unassembled WGS sequence"/>
</dbReference>
<evidence type="ECO:0000256" key="1">
    <source>
        <dbReference type="ARBA" id="ARBA00008345"/>
    </source>
</evidence>
<dbReference type="PANTHER" id="PTHR31559:SF0">
    <property type="entry name" value="PYRIDOXAL 5'-PHOSPHATE SYNTHASE SUBUNIT SNO1-RELATED"/>
    <property type="match status" value="1"/>
</dbReference>
<dbReference type="SUPFAM" id="SSF52317">
    <property type="entry name" value="Class I glutamine amidotransferase-like"/>
    <property type="match status" value="1"/>
</dbReference>
<comment type="similarity">
    <text evidence="1 7">Belongs to the glutaminase PdxT/SNO family.</text>
</comment>
<dbReference type="NCBIfam" id="TIGR03800">
    <property type="entry name" value="PLP_synth_Pdx2"/>
    <property type="match status" value="1"/>
</dbReference>
<keyword evidence="3 7" id="KW-0663">Pyridoxal phosphate</keyword>
<comment type="catalytic activity">
    <reaction evidence="7">
        <text>aldehydo-D-ribose 5-phosphate + D-glyceraldehyde 3-phosphate + L-glutamine = pyridoxal 5'-phosphate + L-glutamate + phosphate + 3 H2O + H(+)</text>
        <dbReference type="Rhea" id="RHEA:31507"/>
        <dbReference type="ChEBI" id="CHEBI:15377"/>
        <dbReference type="ChEBI" id="CHEBI:15378"/>
        <dbReference type="ChEBI" id="CHEBI:29985"/>
        <dbReference type="ChEBI" id="CHEBI:43474"/>
        <dbReference type="ChEBI" id="CHEBI:58273"/>
        <dbReference type="ChEBI" id="CHEBI:58359"/>
        <dbReference type="ChEBI" id="CHEBI:59776"/>
        <dbReference type="ChEBI" id="CHEBI:597326"/>
        <dbReference type="EC" id="4.3.3.6"/>
    </reaction>
</comment>
<evidence type="ECO:0000256" key="5">
    <source>
        <dbReference type="ARBA" id="ARBA00023239"/>
    </source>
</evidence>
<evidence type="ECO:0000313" key="11">
    <source>
        <dbReference type="Proteomes" id="UP000565078"/>
    </source>
</evidence>
<comment type="function">
    <text evidence="7">Catalyzes the hydrolysis of glutamine to glutamate and ammonia as part of the biosynthesis of pyridoxal 5'-phosphate. The resulting ammonia molecule is channeled to the active site of PdxS.</text>
</comment>
<evidence type="ECO:0000256" key="4">
    <source>
        <dbReference type="ARBA" id="ARBA00022962"/>
    </source>
</evidence>
<keyword evidence="4 7" id="KW-0315">Glutamine amidotransferase</keyword>
<feature type="binding site" evidence="7 9">
    <location>
        <position position="107"/>
    </location>
    <ligand>
        <name>L-glutamine</name>
        <dbReference type="ChEBI" id="CHEBI:58359"/>
    </ligand>
</feature>
<dbReference type="HAMAP" id="MF_01615">
    <property type="entry name" value="PdxT"/>
    <property type="match status" value="1"/>
</dbReference>
<sequence>MKPIGVLALQGDFFEHIRLLTEHDVPAIEVRSRGDLAKCSALIIPGGESTTMAHLMQTAGLEGGIKKRVAEGMPFYGTCAGAILAAKKVIGEKRYRPLGLIDICVERNAYGRQADSFEAALEVKGEGKMNGVFIRSPVIKKAGKKVEVLSSLSGKPVLVRSGNVLCGTFHPETESQFLCHKLLLKMASK</sequence>
<feature type="active site" description="Charge relay system" evidence="7 8">
    <location>
        <position position="172"/>
    </location>
</feature>
<dbReference type="EC" id="3.5.1.2" evidence="7"/>
<comment type="subunit">
    <text evidence="7">In the presence of PdxS, forms a dodecamer of heterodimers. Only shows activity in the heterodimer.</text>
</comment>
<dbReference type="InterPro" id="IPR002161">
    <property type="entry name" value="PdxT/SNO"/>
</dbReference>
<evidence type="ECO:0000256" key="6">
    <source>
        <dbReference type="ARBA" id="ARBA00049534"/>
    </source>
</evidence>
<dbReference type="GO" id="GO:0008614">
    <property type="term" value="P:pyridoxine metabolic process"/>
    <property type="evidence" value="ECO:0007669"/>
    <property type="project" value="TreeGrafter"/>
</dbReference>
<evidence type="ECO:0000256" key="3">
    <source>
        <dbReference type="ARBA" id="ARBA00022898"/>
    </source>
</evidence>
<dbReference type="EC" id="4.3.3.6" evidence="7"/>
<feature type="active site" description="Charge relay system" evidence="7 8">
    <location>
        <position position="170"/>
    </location>
</feature>
<comment type="catalytic activity">
    <reaction evidence="6 7">
        <text>L-glutamine + H2O = L-glutamate + NH4(+)</text>
        <dbReference type="Rhea" id="RHEA:15889"/>
        <dbReference type="ChEBI" id="CHEBI:15377"/>
        <dbReference type="ChEBI" id="CHEBI:28938"/>
        <dbReference type="ChEBI" id="CHEBI:29985"/>
        <dbReference type="ChEBI" id="CHEBI:58359"/>
        <dbReference type="EC" id="3.5.1.2"/>
    </reaction>
</comment>
<dbReference type="FunFam" id="3.40.50.880:FF:000010">
    <property type="entry name" value="uncharacterized protein LOC100176842 isoform X2"/>
    <property type="match status" value="1"/>
</dbReference>
<dbReference type="InterPro" id="IPR021196">
    <property type="entry name" value="PdxT/SNO_CS"/>
</dbReference>
<dbReference type="UniPathway" id="UPA00245"/>
<dbReference type="GO" id="GO:1903600">
    <property type="term" value="C:glutaminase complex"/>
    <property type="evidence" value="ECO:0007669"/>
    <property type="project" value="TreeGrafter"/>
</dbReference>
<proteinExistence type="inferred from homology"/>
<dbReference type="Pfam" id="PF01174">
    <property type="entry name" value="SNO"/>
    <property type="match status" value="1"/>
</dbReference>
<protein>
    <recommendedName>
        <fullName evidence="7">Pyridoxal 5'-phosphate synthase subunit PdxT</fullName>
        <ecNumber evidence="7">4.3.3.6</ecNumber>
    </recommendedName>
    <alternativeName>
        <fullName evidence="7">Pdx2</fullName>
    </alternativeName>
    <alternativeName>
        <fullName evidence="7">Pyridoxal 5'-phosphate synthase glutaminase subunit</fullName>
        <ecNumber evidence="7">3.5.1.2</ecNumber>
    </alternativeName>
</protein>